<evidence type="ECO:0000313" key="3">
    <source>
        <dbReference type="Proteomes" id="UP001162480"/>
    </source>
</evidence>
<feature type="compositionally biased region" description="Polar residues" evidence="1">
    <location>
        <begin position="511"/>
        <end position="526"/>
    </location>
</feature>
<protein>
    <submittedName>
        <fullName evidence="2">Uncharacterized protein</fullName>
    </submittedName>
</protein>
<dbReference type="EMBL" id="OX597822">
    <property type="protein sequence ID" value="CAI9728509.1"/>
    <property type="molecule type" value="Genomic_DNA"/>
</dbReference>
<feature type="compositionally biased region" description="Low complexity" evidence="1">
    <location>
        <begin position="218"/>
        <end position="236"/>
    </location>
</feature>
<feature type="compositionally biased region" description="Basic and acidic residues" evidence="1">
    <location>
        <begin position="203"/>
        <end position="212"/>
    </location>
</feature>
<keyword evidence="3" id="KW-1185">Reference proteome</keyword>
<name>A0AA36F8U7_OCTVU</name>
<accession>A0AA36F8U7</accession>
<evidence type="ECO:0000313" key="2">
    <source>
        <dbReference type="EMBL" id="CAI9728509.1"/>
    </source>
</evidence>
<proteinExistence type="predicted"/>
<feature type="compositionally biased region" description="Basic and acidic residues" evidence="1">
    <location>
        <begin position="116"/>
        <end position="169"/>
    </location>
</feature>
<reference evidence="2" key="1">
    <citation type="submission" date="2023-08" db="EMBL/GenBank/DDBJ databases">
        <authorList>
            <person name="Alioto T."/>
            <person name="Alioto T."/>
            <person name="Gomez Garrido J."/>
        </authorList>
    </citation>
    <scope>NUCLEOTIDE SEQUENCE</scope>
</reference>
<organism evidence="2 3">
    <name type="scientific">Octopus vulgaris</name>
    <name type="common">Common octopus</name>
    <dbReference type="NCBI Taxonomy" id="6645"/>
    <lineage>
        <taxon>Eukaryota</taxon>
        <taxon>Metazoa</taxon>
        <taxon>Spiralia</taxon>
        <taxon>Lophotrochozoa</taxon>
        <taxon>Mollusca</taxon>
        <taxon>Cephalopoda</taxon>
        <taxon>Coleoidea</taxon>
        <taxon>Octopodiformes</taxon>
        <taxon>Octopoda</taxon>
        <taxon>Incirrata</taxon>
        <taxon>Octopodidae</taxon>
        <taxon>Octopus</taxon>
    </lineage>
</organism>
<feature type="compositionally biased region" description="Acidic residues" evidence="1">
    <location>
        <begin position="479"/>
        <end position="496"/>
    </location>
</feature>
<evidence type="ECO:0000256" key="1">
    <source>
        <dbReference type="SAM" id="MobiDB-lite"/>
    </source>
</evidence>
<feature type="compositionally biased region" description="Basic and acidic residues" evidence="1">
    <location>
        <begin position="180"/>
        <end position="190"/>
    </location>
</feature>
<feature type="region of interest" description="Disordered" evidence="1">
    <location>
        <begin position="471"/>
        <end position="526"/>
    </location>
</feature>
<gene>
    <name evidence="2" type="ORF">OCTVUL_1B016179</name>
</gene>
<sequence length="526" mass="58826">MDIKLCGSCNTITASVKDNNRISIRIGKSGPVLYLEACPSTKKEEDLEKLDKADSEKLDKAGDSERLNKGKDLESSDQTKDLKSGQAKDLKSLSEAKDLRKLDQVKDSRKLNKGQDLGKFDQGKDSGKHDGAKASKSSEKSKLTSPDKSELKSPDQIKVKSTRSKEVIGKKSAKKKREISRKDTKEDSVVKISAKERSRITEAKLAKEKAAELSRNTSQSGFKKQSSRQSSRGSLGSMKNIAAMEIPGDVDKSVSFEYQVPIMTAIDSTQEGPRLGRMTTGVYSGVLRPAATTYRKLSVDPHINCFPPLSFQKKEPRRKSFAFNSQTTFVDRHKNCFPDFIRYKTFSSSKSKTHLKTYTEYHKNCVPKYPGEQSSRKRKMSVSEEVLTPATVKKTLLERHKNCIPVMDFKDTYFKTEEQKRRLSGSTASIMSSDRASHDRIINRFDTKVIPTPKLQRGDTLPKRDMAVPMAEPEKTANEELDAVIDDNNAETDEETLIPSPNLPADDENGHSLQETNQDTEQPLLS</sequence>
<feature type="compositionally biased region" description="Basic and acidic residues" evidence="1">
    <location>
        <begin position="42"/>
        <end position="110"/>
    </location>
</feature>
<dbReference type="AlphaFoldDB" id="A0AA36F8U7"/>
<feature type="region of interest" description="Disordered" evidence="1">
    <location>
        <begin position="203"/>
        <end position="236"/>
    </location>
</feature>
<feature type="region of interest" description="Disordered" evidence="1">
    <location>
        <begin position="42"/>
        <end position="190"/>
    </location>
</feature>
<dbReference type="Proteomes" id="UP001162480">
    <property type="component" value="Chromosome 9"/>
</dbReference>